<proteinExistence type="predicted"/>
<sequence>MEQDSTDEAGRSQQSVLDAIQLPLIPGPHQTNQTMGNSSSLLPNGITPQFTPHFNPHQLHHHQHAPQQHMQRPDQQLQLFWANQL</sequence>
<dbReference type="EMBL" id="JADCNM010000008">
    <property type="protein sequence ID" value="KAG0472460.1"/>
    <property type="molecule type" value="Genomic_DNA"/>
</dbReference>
<evidence type="ECO:0000313" key="2">
    <source>
        <dbReference type="EMBL" id="KAG0472460.1"/>
    </source>
</evidence>
<evidence type="ECO:0000256" key="1">
    <source>
        <dbReference type="SAM" id="MobiDB-lite"/>
    </source>
</evidence>
<gene>
    <name evidence="2" type="ORF">HPP92_017006</name>
</gene>
<name>A0A835QFU4_VANPL</name>
<protein>
    <submittedName>
        <fullName evidence="2">Uncharacterized protein</fullName>
    </submittedName>
</protein>
<dbReference type="Proteomes" id="UP000639772">
    <property type="component" value="Unassembled WGS sequence"/>
</dbReference>
<accession>A0A835QFU4</accession>
<feature type="region of interest" description="Disordered" evidence="1">
    <location>
        <begin position="1"/>
        <end position="73"/>
    </location>
</feature>
<comment type="caution">
    <text evidence="2">The sequence shown here is derived from an EMBL/GenBank/DDBJ whole genome shotgun (WGS) entry which is preliminary data.</text>
</comment>
<dbReference type="AlphaFoldDB" id="A0A835QFU4"/>
<organism evidence="2 3">
    <name type="scientific">Vanilla planifolia</name>
    <name type="common">Vanilla</name>
    <dbReference type="NCBI Taxonomy" id="51239"/>
    <lineage>
        <taxon>Eukaryota</taxon>
        <taxon>Viridiplantae</taxon>
        <taxon>Streptophyta</taxon>
        <taxon>Embryophyta</taxon>
        <taxon>Tracheophyta</taxon>
        <taxon>Spermatophyta</taxon>
        <taxon>Magnoliopsida</taxon>
        <taxon>Liliopsida</taxon>
        <taxon>Asparagales</taxon>
        <taxon>Orchidaceae</taxon>
        <taxon>Vanilloideae</taxon>
        <taxon>Vanilleae</taxon>
        <taxon>Vanilla</taxon>
    </lineage>
</organism>
<feature type="compositionally biased region" description="Polar residues" evidence="1">
    <location>
        <begin position="29"/>
        <end position="50"/>
    </location>
</feature>
<reference evidence="2 3" key="1">
    <citation type="journal article" date="2020" name="Nat. Food">
        <title>A phased Vanilla planifolia genome enables genetic improvement of flavour and production.</title>
        <authorList>
            <person name="Hasing T."/>
            <person name="Tang H."/>
            <person name="Brym M."/>
            <person name="Khazi F."/>
            <person name="Huang T."/>
            <person name="Chambers A.H."/>
        </authorList>
    </citation>
    <scope>NUCLEOTIDE SEQUENCE [LARGE SCALE GENOMIC DNA]</scope>
    <source>
        <tissue evidence="2">Leaf</tissue>
    </source>
</reference>
<evidence type="ECO:0000313" key="3">
    <source>
        <dbReference type="Proteomes" id="UP000639772"/>
    </source>
</evidence>